<dbReference type="SUPFAM" id="SSF50939">
    <property type="entry name" value="Sialidases"/>
    <property type="match status" value="2"/>
</dbReference>
<organism evidence="2 3">
    <name type="scientific">Croceimicrobium hydrocarbonivorans</name>
    <dbReference type="NCBI Taxonomy" id="2761580"/>
    <lineage>
        <taxon>Bacteria</taxon>
        <taxon>Pseudomonadati</taxon>
        <taxon>Bacteroidota</taxon>
        <taxon>Flavobacteriia</taxon>
        <taxon>Flavobacteriales</taxon>
        <taxon>Owenweeksiaceae</taxon>
        <taxon>Croceimicrobium</taxon>
    </lineage>
</organism>
<name>A0A7H0VGZ3_9FLAO</name>
<evidence type="ECO:0000256" key="1">
    <source>
        <dbReference type="SAM" id="SignalP"/>
    </source>
</evidence>
<sequence length="425" mass="47155">MKKVILSSLIGLCGLSLSAQNVLIGEGSLLRGRGYCEPSISINPRNPDNIVAGAVLDAVFYSTDGGETWTGDTMVSSFGVWGDPVLITDTAGHHYYLHLSDPTGENWSSEEILDRIVIQKSTDGGQTWSNGSFTGMAHPKDQDKHWAVVDTNTNAIYITWTQFDNYGSEDPKDESNILFSKSLDGGETWSEAIQVNTIPGNCLDNDSTTEGAVPAVGPDGTIYVTWGNRGNLYFSKSSDAGESWTEDRVIAQQSGGWDIDVPGVQRANGMPVTICDTTGSLYVNWVDDREGNYDVWVMRSDDRGDTWTDAIRVNDDTGSADQFFTWMCVDPVSNILYAVFYDRRDLEGNHTHVYLARSTDQGETWINLQISEDSFRTNPLAFFGDYNHISAYGGRVRPIWTRIEGLKMGVWTTLWEESKYQAEKD</sequence>
<reference evidence="2 3" key="1">
    <citation type="submission" date="2020-08" db="EMBL/GenBank/DDBJ databases">
        <title>Croceimicrobium hydrocarbonivorans gen. nov., sp. nov., a novel marine bacterium isolated from a bacterial consortium that degrades polyethylene terephthalate.</title>
        <authorList>
            <person name="Liu R."/>
        </authorList>
    </citation>
    <scope>NUCLEOTIDE SEQUENCE [LARGE SCALE GENOMIC DNA]</scope>
    <source>
        <strain evidence="2 3">A20-9</strain>
    </source>
</reference>
<evidence type="ECO:0000313" key="2">
    <source>
        <dbReference type="EMBL" id="QNR24991.1"/>
    </source>
</evidence>
<protein>
    <submittedName>
        <fullName evidence="2">Exo-alpha-sialidase</fullName>
    </submittedName>
</protein>
<dbReference type="Proteomes" id="UP000516305">
    <property type="component" value="Chromosome"/>
</dbReference>
<dbReference type="Pfam" id="PF02012">
    <property type="entry name" value="BNR"/>
    <property type="match status" value="1"/>
</dbReference>
<feature type="chain" id="PRO_5028961259" evidence="1">
    <location>
        <begin position="20"/>
        <end position="425"/>
    </location>
</feature>
<proteinExistence type="predicted"/>
<dbReference type="EMBL" id="CP060139">
    <property type="protein sequence ID" value="QNR24991.1"/>
    <property type="molecule type" value="Genomic_DNA"/>
</dbReference>
<dbReference type="CDD" id="cd15482">
    <property type="entry name" value="Sialidase_non-viral"/>
    <property type="match status" value="1"/>
</dbReference>
<keyword evidence="1" id="KW-0732">Signal</keyword>
<dbReference type="RefSeq" id="WP_210759517.1">
    <property type="nucleotide sequence ID" value="NZ_CP060139.1"/>
</dbReference>
<dbReference type="Gene3D" id="2.120.10.10">
    <property type="match status" value="2"/>
</dbReference>
<dbReference type="InterPro" id="IPR015943">
    <property type="entry name" value="WD40/YVTN_repeat-like_dom_sf"/>
</dbReference>
<feature type="signal peptide" evidence="1">
    <location>
        <begin position="1"/>
        <end position="19"/>
    </location>
</feature>
<dbReference type="AlphaFoldDB" id="A0A7H0VGZ3"/>
<dbReference type="Gene3D" id="2.130.10.10">
    <property type="entry name" value="YVTN repeat-like/Quinoprotein amine dehydrogenase"/>
    <property type="match status" value="1"/>
</dbReference>
<dbReference type="KEGG" id="chyd:H4K34_03870"/>
<dbReference type="InterPro" id="IPR036278">
    <property type="entry name" value="Sialidase_sf"/>
</dbReference>
<accession>A0A7H0VGZ3</accession>
<keyword evidence="3" id="KW-1185">Reference proteome</keyword>
<evidence type="ECO:0000313" key="3">
    <source>
        <dbReference type="Proteomes" id="UP000516305"/>
    </source>
</evidence>
<dbReference type="InterPro" id="IPR002860">
    <property type="entry name" value="BNR_rpt"/>
</dbReference>
<gene>
    <name evidence="2" type="ORF">H4K34_03870</name>
</gene>